<dbReference type="KEGG" id="aful:116497738"/>
<comment type="cofactor">
    <cofactor evidence="5">
        <name>Ca(2+)</name>
        <dbReference type="ChEBI" id="CHEBI:29108"/>
    </cofactor>
    <text evidence="5">Binds 1 Ca(2+) ion per subunit.</text>
</comment>
<dbReference type="PRINTS" id="PR00389">
    <property type="entry name" value="PHPHLIPASEA2"/>
</dbReference>
<evidence type="ECO:0000256" key="8">
    <source>
        <dbReference type="RuleBase" id="RU361236"/>
    </source>
</evidence>
<evidence type="ECO:0000256" key="7">
    <source>
        <dbReference type="RuleBase" id="RU003654"/>
    </source>
</evidence>
<keyword evidence="5" id="KW-0479">Metal-binding</keyword>
<evidence type="ECO:0000256" key="2">
    <source>
        <dbReference type="ARBA" id="ARBA00022525"/>
    </source>
</evidence>
<protein>
    <recommendedName>
        <fullName evidence="8">Phospholipase A2</fullName>
        <ecNumber evidence="8">3.1.1.4</ecNumber>
    </recommendedName>
</protein>
<dbReference type="InterPro" id="IPR016090">
    <property type="entry name" value="PLA2-like_dom"/>
</dbReference>
<dbReference type="SMART" id="SM00085">
    <property type="entry name" value="PA2c"/>
    <property type="match status" value="1"/>
</dbReference>
<dbReference type="GeneID" id="116497738"/>
<feature type="disulfide bond" evidence="6">
    <location>
        <begin position="52"/>
        <end position="145"/>
    </location>
</feature>
<gene>
    <name evidence="11" type="primary">LOC116497738</name>
</gene>
<feature type="disulfide bond" evidence="6">
    <location>
        <begin position="69"/>
        <end position="125"/>
    </location>
</feature>
<dbReference type="InterPro" id="IPR033113">
    <property type="entry name" value="PLA2_histidine"/>
</dbReference>
<dbReference type="SUPFAM" id="SSF48619">
    <property type="entry name" value="Phospholipase A2, PLA2"/>
    <property type="match status" value="1"/>
</dbReference>
<evidence type="ECO:0000256" key="4">
    <source>
        <dbReference type="PIRSR" id="PIRSR601211-1"/>
    </source>
</evidence>
<dbReference type="PANTHER" id="PTHR11716">
    <property type="entry name" value="PHOSPHOLIPASE A2 FAMILY MEMBER"/>
    <property type="match status" value="1"/>
</dbReference>
<feature type="binding site" evidence="5">
    <location>
        <position position="53"/>
    </location>
    <ligand>
        <name>Ca(2+)</name>
        <dbReference type="ChEBI" id="CHEBI:29108"/>
    </ligand>
</feature>
<feature type="binding site" evidence="5">
    <location>
        <position position="57"/>
    </location>
    <ligand>
        <name>Ca(2+)</name>
        <dbReference type="ChEBI" id="CHEBI:29108"/>
    </ligand>
</feature>
<dbReference type="CDD" id="cd00125">
    <property type="entry name" value="PLA2c"/>
    <property type="match status" value="1"/>
</dbReference>
<keyword evidence="5 8" id="KW-0106">Calcium</keyword>
<dbReference type="PANTHER" id="PTHR11716:SF56">
    <property type="entry name" value="GROUP IIE SECRETORY PHOSPHOLIPASE A2"/>
    <property type="match status" value="1"/>
</dbReference>
<evidence type="ECO:0000256" key="5">
    <source>
        <dbReference type="PIRSR" id="PIRSR601211-2"/>
    </source>
</evidence>
<dbReference type="InterPro" id="IPR001211">
    <property type="entry name" value="PLA2"/>
</dbReference>
<name>A0A6J3E817_AYTFU</name>
<evidence type="ECO:0000313" key="10">
    <source>
        <dbReference type="Proteomes" id="UP000504639"/>
    </source>
</evidence>
<feature type="active site" evidence="4">
    <location>
        <position position="73"/>
    </location>
</feature>
<dbReference type="Gene3D" id="1.20.90.10">
    <property type="entry name" value="Phospholipase A2 domain"/>
    <property type="match status" value="1"/>
</dbReference>
<dbReference type="InterPro" id="IPR036444">
    <property type="entry name" value="PLipase_A2_dom_sf"/>
</dbReference>
<feature type="active site" evidence="4">
    <location>
        <position position="119"/>
    </location>
</feature>
<reference evidence="11" key="1">
    <citation type="submission" date="2025-08" db="UniProtKB">
        <authorList>
            <consortium name="RefSeq"/>
        </authorList>
    </citation>
    <scope>IDENTIFICATION</scope>
    <source>
        <tissue evidence="11">Lung</tissue>
    </source>
</reference>
<evidence type="ECO:0000259" key="9">
    <source>
        <dbReference type="SMART" id="SM00085"/>
    </source>
</evidence>
<comment type="subcellular location">
    <subcellularLocation>
        <location evidence="1 8">Secreted</location>
    </subcellularLocation>
</comment>
<evidence type="ECO:0000256" key="3">
    <source>
        <dbReference type="ARBA" id="ARBA00023157"/>
    </source>
</evidence>
<feature type="disulfide bond" evidence="6">
    <location>
        <begin position="54"/>
        <end position="70"/>
    </location>
</feature>
<dbReference type="AlphaFoldDB" id="A0A6J3E817"/>
<dbReference type="Proteomes" id="UP000504639">
    <property type="component" value="Chromosome 21"/>
</dbReference>
<dbReference type="PROSITE" id="PS00119">
    <property type="entry name" value="PA2_ASP"/>
    <property type="match status" value="1"/>
</dbReference>
<dbReference type="RefSeq" id="XP_032057558.1">
    <property type="nucleotide sequence ID" value="XM_032201667.1"/>
</dbReference>
<feature type="binding site" evidence="5">
    <location>
        <position position="74"/>
    </location>
    <ligand>
        <name>Ca(2+)</name>
        <dbReference type="ChEBI" id="CHEBI:29108"/>
    </ligand>
</feature>
<dbReference type="GO" id="GO:0005543">
    <property type="term" value="F:phospholipid binding"/>
    <property type="evidence" value="ECO:0007669"/>
    <property type="project" value="TreeGrafter"/>
</dbReference>
<dbReference type="GO" id="GO:0047498">
    <property type="term" value="F:calcium-dependent phospholipase A2 activity"/>
    <property type="evidence" value="ECO:0007669"/>
    <property type="project" value="TreeGrafter"/>
</dbReference>
<dbReference type="GO" id="GO:0005509">
    <property type="term" value="F:calcium ion binding"/>
    <property type="evidence" value="ECO:0007669"/>
    <property type="project" value="InterPro"/>
</dbReference>
<keyword evidence="3 6" id="KW-1015">Disulfide bond</keyword>
<feature type="disulfide bond" evidence="6">
    <location>
        <begin position="105"/>
        <end position="116"/>
    </location>
</feature>
<dbReference type="GO" id="GO:0016042">
    <property type="term" value="P:lipid catabolic process"/>
    <property type="evidence" value="ECO:0007669"/>
    <property type="project" value="InterPro"/>
</dbReference>
<dbReference type="EC" id="3.1.1.4" evidence="8"/>
<proteinExistence type="inferred from homology"/>
<feature type="disulfide bond" evidence="6">
    <location>
        <begin position="87"/>
        <end position="111"/>
    </location>
</feature>
<feature type="disulfide bond" evidence="6">
    <location>
        <begin position="75"/>
        <end position="152"/>
    </location>
</feature>
<evidence type="ECO:0000256" key="6">
    <source>
        <dbReference type="PIRSR" id="PIRSR601211-3"/>
    </source>
</evidence>
<keyword evidence="8" id="KW-0443">Lipid metabolism</keyword>
<keyword evidence="2 8" id="KW-0964">Secreted</keyword>
<dbReference type="PROSITE" id="PS00118">
    <property type="entry name" value="PA2_HIS"/>
    <property type="match status" value="1"/>
</dbReference>
<dbReference type="InParanoid" id="A0A6J3E817"/>
<comment type="catalytic activity">
    <reaction evidence="8">
        <text>a 1,2-diacyl-sn-glycero-3-phosphocholine + H2O = a 1-acyl-sn-glycero-3-phosphocholine + a fatty acid + H(+)</text>
        <dbReference type="Rhea" id="RHEA:15801"/>
        <dbReference type="ChEBI" id="CHEBI:15377"/>
        <dbReference type="ChEBI" id="CHEBI:15378"/>
        <dbReference type="ChEBI" id="CHEBI:28868"/>
        <dbReference type="ChEBI" id="CHEBI:57643"/>
        <dbReference type="ChEBI" id="CHEBI:58168"/>
        <dbReference type="EC" id="3.1.1.4"/>
    </reaction>
</comment>
<comment type="similarity">
    <text evidence="7">Belongs to the phospholipase A2 family.</text>
</comment>
<dbReference type="GO" id="GO:0005576">
    <property type="term" value="C:extracellular region"/>
    <property type="evidence" value="ECO:0007669"/>
    <property type="project" value="UniProtKB-SubCell"/>
</dbReference>
<feature type="binding site" evidence="5">
    <location>
        <position position="55"/>
    </location>
    <ligand>
        <name>Ca(2+)</name>
        <dbReference type="ChEBI" id="CHEBI:29108"/>
    </ligand>
</feature>
<dbReference type="InterPro" id="IPR033112">
    <property type="entry name" value="PLA2_Asp_AS"/>
</dbReference>
<dbReference type="Pfam" id="PF00068">
    <property type="entry name" value="Phospholip_A2_1"/>
    <property type="match status" value="1"/>
</dbReference>
<organism evidence="10 11">
    <name type="scientific">Aythya fuligula</name>
    <name type="common">Tufted duck</name>
    <name type="synonym">Anas fuligula</name>
    <dbReference type="NCBI Taxonomy" id="219594"/>
    <lineage>
        <taxon>Eukaryota</taxon>
        <taxon>Metazoa</taxon>
        <taxon>Chordata</taxon>
        <taxon>Craniata</taxon>
        <taxon>Vertebrata</taxon>
        <taxon>Euteleostomi</taxon>
        <taxon>Archelosauria</taxon>
        <taxon>Archosauria</taxon>
        <taxon>Dinosauria</taxon>
        <taxon>Saurischia</taxon>
        <taxon>Theropoda</taxon>
        <taxon>Coelurosauria</taxon>
        <taxon>Aves</taxon>
        <taxon>Neognathae</taxon>
        <taxon>Galloanserae</taxon>
        <taxon>Anseriformes</taxon>
        <taxon>Anatidae</taxon>
        <taxon>Aythyinae</taxon>
        <taxon>Aythya</taxon>
    </lineage>
</organism>
<evidence type="ECO:0000256" key="1">
    <source>
        <dbReference type="ARBA" id="ARBA00004613"/>
    </source>
</evidence>
<feature type="disulfide bond" evidence="6">
    <location>
        <begin position="76"/>
        <end position="118"/>
    </location>
</feature>
<evidence type="ECO:0000313" key="11">
    <source>
        <dbReference type="RefSeq" id="XP_032057558.1"/>
    </source>
</evidence>
<feature type="domain" description="Phospholipase A2-like central" evidence="9">
    <location>
        <begin position="28"/>
        <end position="146"/>
    </location>
</feature>
<accession>A0A6J3E817</accession>
<dbReference type="GO" id="GO:0006644">
    <property type="term" value="P:phospholipid metabolic process"/>
    <property type="evidence" value="ECO:0007669"/>
    <property type="project" value="InterPro"/>
</dbReference>
<dbReference type="GO" id="GO:0050482">
    <property type="term" value="P:arachidonate secretion"/>
    <property type="evidence" value="ECO:0007669"/>
    <property type="project" value="InterPro"/>
</dbReference>
<keyword evidence="10" id="KW-1185">Reference proteome</keyword>
<dbReference type="FunFam" id="1.20.90.10:FF:000001">
    <property type="entry name" value="Basic phospholipase A2 homolog"/>
    <property type="match status" value="1"/>
</dbReference>
<keyword evidence="8" id="KW-0378">Hydrolase</keyword>
<sequence>MVGWGLCSGAPNSRSPVVGLVPVDVDGNAFQFGEMIKLKTGKNPLAYNGYGCYCGLGGGKQPLDATDWCCHAHDCCYGRLKLLSPGCNPVLVSYKYSTRGSQIVCGAGTTCEKIACECDKAAAECFKRTLRTYNKRYSNYSNLRCKGSSPSCYRS</sequence>